<dbReference type="GO" id="GO:0006935">
    <property type="term" value="P:chemotaxis"/>
    <property type="evidence" value="ECO:0007669"/>
    <property type="project" value="UniProtKB-KW"/>
</dbReference>
<sequence length="325" mass="34128">MQGSTGTTGLGRVSGSVFIKGAGLVAATAILVAAMVLTASTRSAYEIVHDHLADLMSEVSVSYAGNLAGHLKFAKLDAVEEQLGLYTERAGEHFVQAGVWNVAGERIVKSGSASAEHAATMADLARRALETGEIAIDRKNLILAAPVLYGNGTTVGALGAVWTSDGLMTEIIVNSAVDMAIAGVFFLVLIGIATLLLRRMIGIPLQRVSTAMAQVADGAYDAEIPMTGNRDEIGLIARSLDSLRLRLQDAAAAEAGREQARAEQAHAVERLGRGLMSLAAGDLTHSLDETFASDYEQLRHDFNATVSTLNEMLASIAENATEIHA</sequence>
<dbReference type="Pfam" id="PF00672">
    <property type="entry name" value="HAMP"/>
    <property type="match status" value="1"/>
</dbReference>
<dbReference type="PANTHER" id="PTHR43531:SF11">
    <property type="entry name" value="METHYL-ACCEPTING CHEMOTAXIS PROTEIN 3"/>
    <property type="match status" value="1"/>
</dbReference>
<feature type="domain" description="HAMP" evidence="4">
    <location>
        <begin position="199"/>
        <end position="252"/>
    </location>
</feature>
<reference evidence="5 6" key="1">
    <citation type="submission" date="2019-03" db="EMBL/GenBank/DDBJ databases">
        <title>Genomic Encyclopedia of Type Strains, Phase IV (KMG-IV): sequencing the most valuable type-strain genomes for metagenomic binning, comparative biology and taxonomic classification.</title>
        <authorList>
            <person name="Goeker M."/>
        </authorList>
    </citation>
    <scope>NUCLEOTIDE SEQUENCE [LARGE SCALE GENOMIC DNA]</scope>
    <source>
        <strain evidence="5 6">DSM 4868</strain>
    </source>
</reference>
<dbReference type="SUPFAM" id="SSF158472">
    <property type="entry name" value="HAMP domain-like"/>
    <property type="match status" value="1"/>
</dbReference>
<dbReference type="GO" id="GO:0016020">
    <property type="term" value="C:membrane"/>
    <property type="evidence" value="ECO:0007669"/>
    <property type="project" value="InterPro"/>
</dbReference>
<protein>
    <submittedName>
        <fullName evidence="5">HAMP domain-containing protein</fullName>
    </submittedName>
</protein>
<name>A0A4R2KUR4_9RHOB</name>
<dbReference type="InterPro" id="IPR003660">
    <property type="entry name" value="HAMP_dom"/>
</dbReference>
<dbReference type="PANTHER" id="PTHR43531">
    <property type="entry name" value="PROTEIN ICFG"/>
    <property type="match status" value="1"/>
</dbReference>
<accession>A0A4R2KUR4</accession>
<evidence type="ECO:0000256" key="1">
    <source>
        <dbReference type="ARBA" id="ARBA00022500"/>
    </source>
</evidence>
<dbReference type="OrthoDB" id="9765776at2"/>
<feature type="domain" description="HAMP" evidence="4">
    <location>
        <begin position="262"/>
        <end position="314"/>
    </location>
</feature>
<dbReference type="GO" id="GO:0007165">
    <property type="term" value="P:signal transduction"/>
    <property type="evidence" value="ECO:0007669"/>
    <property type="project" value="InterPro"/>
</dbReference>
<dbReference type="EMBL" id="SLWW01000009">
    <property type="protein sequence ID" value="TCO70455.1"/>
    <property type="molecule type" value="Genomic_DNA"/>
</dbReference>
<evidence type="ECO:0000256" key="2">
    <source>
        <dbReference type="ARBA" id="ARBA00029447"/>
    </source>
</evidence>
<proteinExistence type="inferred from homology"/>
<comment type="caution">
    <text evidence="5">The sequence shown here is derived from an EMBL/GenBank/DDBJ whole genome shotgun (WGS) entry which is preliminary data.</text>
</comment>
<evidence type="ECO:0000313" key="6">
    <source>
        <dbReference type="Proteomes" id="UP000295142"/>
    </source>
</evidence>
<dbReference type="Proteomes" id="UP000295142">
    <property type="component" value="Unassembled WGS sequence"/>
</dbReference>
<dbReference type="InterPro" id="IPR051310">
    <property type="entry name" value="MCP_chemotaxis"/>
</dbReference>
<feature type="transmembrane region" description="Helical" evidence="3">
    <location>
        <begin position="175"/>
        <end position="197"/>
    </location>
</feature>
<dbReference type="RefSeq" id="WP_132545069.1">
    <property type="nucleotide sequence ID" value="NZ_SLWW01000009.1"/>
</dbReference>
<keyword evidence="1" id="KW-0145">Chemotaxis</keyword>
<dbReference type="CDD" id="cd06225">
    <property type="entry name" value="HAMP"/>
    <property type="match status" value="1"/>
</dbReference>
<organism evidence="5 6">
    <name type="scientific">Rhodovulum euryhalinum</name>
    <dbReference type="NCBI Taxonomy" id="35805"/>
    <lineage>
        <taxon>Bacteria</taxon>
        <taxon>Pseudomonadati</taxon>
        <taxon>Pseudomonadota</taxon>
        <taxon>Alphaproteobacteria</taxon>
        <taxon>Rhodobacterales</taxon>
        <taxon>Paracoccaceae</taxon>
        <taxon>Rhodovulum</taxon>
    </lineage>
</organism>
<dbReference type="PROSITE" id="PS50885">
    <property type="entry name" value="HAMP"/>
    <property type="match status" value="2"/>
</dbReference>
<dbReference type="SMART" id="SM00304">
    <property type="entry name" value="HAMP"/>
    <property type="match status" value="2"/>
</dbReference>
<comment type="similarity">
    <text evidence="2">Belongs to the methyl-accepting chemotaxis (MCP) protein family.</text>
</comment>
<evidence type="ECO:0000259" key="4">
    <source>
        <dbReference type="PROSITE" id="PS50885"/>
    </source>
</evidence>
<keyword evidence="3" id="KW-0812">Transmembrane</keyword>
<dbReference type="AlphaFoldDB" id="A0A4R2KUR4"/>
<gene>
    <name evidence="5" type="ORF">EV655_1091</name>
</gene>
<feature type="non-terminal residue" evidence="5">
    <location>
        <position position="325"/>
    </location>
</feature>
<dbReference type="Gene3D" id="6.10.340.10">
    <property type="match status" value="1"/>
</dbReference>
<feature type="transmembrane region" description="Helical" evidence="3">
    <location>
        <begin position="17"/>
        <end position="37"/>
    </location>
</feature>
<evidence type="ECO:0000313" key="5">
    <source>
        <dbReference type="EMBL" id="TCO70455.1"/>
    </source>
</evidence>
<keyword evidence="6" id="KW-1185">Reference proteome</keyword>
<feature type="transmembrane region" description="Helical" evidence="3">
    <location>
        <begin position="141"/>
        <end position="163"/>
    </location>
</feature>
<keyword evidence="3" id="KW-0472">Membrane</keyword>
<keyword evidence="3" id="KW-1133">Transmembrane helix</keyword>
<evidence type="ECO:0000256" key="3">
    <source>
        <dbReference type="SAM" id="Phobius"/>
    </source>
</evidence>